<feature type="compositionally biased region" description="Low complexity" evidence="1">
    <location>
        <begin position="1"/>
        <end position="17"/>
    </location>
</feature>
<reference evidence="2 3" key="1">
    <citation type="journal article" date="2007" name="Science">
        <title>Sea anemone genome reveals ancestral eumetazoan gene repertoire and genomic organization.</title>
        <authorList>
            <person name="Putnam N.H."/>
            <person name="Srivastava M."/>
            <person name="Hellsten U."/>
            <person name="Dirks B."/>
            <person name="Chapman J."/>
            <person name="Salamov A."/>
            <person name="Terry A."/>
            <person name="Shapiro H."/>
            <person name="Lindquist E."/>
            <person name="Kapitonov V.V."/>
            <person name="Jurka J."/>
            <person name="Genikhovich G."/>
            <person name="Grigoriev I.V."/>
            <person name="Lucas S.M."/>
            <person name="Steele R.E."/>
            <person name="Finnerty J.R."/>
            <person name="Technau U."/>
            <person name="Martindale M.Q."/>
            <person name="Rokhsar D.S."/>
        </authorList>
    </citation>
    <scope>NUCLEOTIDE SEQUENCE [LARGE SCALE GENOMIC DNA]</scope>
    <source>
        <strain evidence="3">CH2 X CH6</strain>
    </source>
</reference>
<dbReference type="EMBL" id="DS469772">
    <property type="protein sequence ID" value="EDO33471.1"/>
    <property type="molecule type" value="Genomic_DNA"/>
</dbReference>
<evidence type="ECO:0000256" key="1">
    <source>
        <dbReference type="SAM" id="MobiDB-lite"/>
    </source>
</evidence>
<name>A7SS56_NEMVE</name>
<keyword evidence="3" id="KW-1185">Reference proteome</keyword>
<feature type="non-terminal residue" evidence="2">
    <location>
        <position position="78"/>
    </location>
</feature>
<feature type="compositionally biased region" description="Low complexity" evidence="1">
    <location>
        <begin position="27"/>
        <end position="42"/>
    </location>
</feature>
<evidence type="ECO:0000313" key="2">
    <source>
        <dbReference type="EMBL" id="EDO33471.1"/>
    </source>
</evidence>
<dbReference type="Proteomes" id="UP000001593">
    <property type="component" value="Unassembled WGS sequence"/>
</dbReference>
<feature type="compositionally biased region" description="Pro residues" evidence="1">
    <location>
        <begin position="47"/>
        <end position="57"/>
    </location>
</feature>
<feature type="region of interest" description="Disordered" evidence="1">
    <location>
        <begin position="1"/>
        <end position="78"/>
    </location>
</feature>
<proteinExistence type="predicted"/>
<organism evidence="2 3">
    <name type="scientific">Nematostella vectensis</name>
    <name type="common">Starlet sea anemone</name>
    <dbReference type="NCBI Taxonomy" id="45351"/>
    <lineage>
        <taxon>Eukaryota</taxon>
        <taxon>Metazoa</taxon>
        <taxon>Cnidaria</taxon>
        <taxon>Anthozoa</taxon>
        <taxon>Hexacorallia</taxon>
        <taxon>Actiniaria</taxon>
        <taxon>Edwardsiidae</taxon>
        <taxon>Nematostella</taxon>
    </lineage>
</organism>
<dbReference type="InParanoid" id="A7SS56"/>
<feature type="non-terminal residue" evidence="2">
    <location>
        <position position="1"/>
    </location>
</feature>
<dbReference type="AlphaFoldDB" id="A7SS56"/>
<evidence type="ECO:0000313" key="3">
    <source>
        <dbReference type="Proteomes" id="UP000001593"/>
    </source>
</evidence>
<protein>
    <submittedName>
        <fullName evidence="2">Uncharacterized protein</fullName>
    </submittedName>
</protein>
<sequence length="78" mass="8488">TQTILSFSLSSSLSPFHHLPPPPPLSSTPHQHLPTFPLSPLSHLHHPPPPNHHPPSPSSHHHLPPPPSFTPLNHLPSP</sequence>
<dbReference type="HOGENOM" id="CLU_2628977_0_0_1"/>
<accession>A7SS56</accession>
<gene>
    <name evidence="2" type="ORF">NEMVEDRAFT_v1g41061</name>
</gene>